<dbReference type="EMBL" id="JABERG010000007">
    <property type="protein sequence ID" value="NNH87471.1"/>
    <property type="molecule type" value="Genomic_DNA"/>
</dbReference>
<evidence type="ECO:0000313" key="4">
    <source>
        <dbReference type="Proteomes" id="UP000546536"/>
    </source>
</evidence>
<evidence type="ECO:0000256" key="1">
    <source>
        <dbReference type="SAM" id="Phobius"/>
    </source>
</evidence>
<evidence type="ECO:0000313" key="3">
    <source>
        <dbReference type="EMBL" id="NNH87471.1"/>
    </source>
</evidence>
<proteinExistence type="predicted"/>
<keyword evidence="1" id="KW-0472">Membrane</keyword>
<dbReference type="NCBIfam" id="TIGR02523">
    <property type="entry name" value="type_IV_pilV"/>
    <property type="match status" value="1"/>
</dbReference>
<keyword evidence="1" id="KW-1133">Transmembrane helix</keyword>
<sequence length="167" mass="17959">MNNLKKQKGTGLIEVLVALLLIALGILGFSALQLRAMDAANEAADRTFAINIARDLAERIRVNKTELEQYKVSINAMKTNETGCLGKAATYVPNCDAKKMADYDASEINTKAKSAGHVVKIDSCKGTLLNCIYVAWGDTDIDGSIDQCVTSTGSYVANAQCLVMEAY</sequence>
<keyword evidence="4" id="KW-1185">Reference proteome</keyword>
<dbReference type="Proteomes" id="UP000546536">
    <property type="component" value="Unassembled WGS sequence"/>
</dbReference>
<dbReference type="RefSeq" id="WP_171544199.1">
    <property type="nucleotide sequence ID" value="NZ_JABERG010000007.1"/>
</dbReference>
<name>A0ABX1V4B8_9GAMM</name>
<dbReference type="Pfam" id="PF07963">
    <property type="entry name" value="N_methyl"/>
    <property type="match status" value="1"/>
</dbReference>
<reference evidence="3 4" key="1">
    <citation type="submission" date="2020-04" db="EMBL/GenBank/DDBJ databases">
        <title>Acinetobacter Taxon 24.</title>
        <authorList>
            <person name="Nemec A."/>
            <person name="Radolfova-Krizova L."/>
            <person name="Higgins P.G."/>
            <person name="Spanelova P."/>
        </authorList>
    </citation>
    <scope>NUCLEOTIDE SEQUENCE [LARGE SCALE GENOMIC DNA]</scope>
    <source>
        <strain evidence="3 4">ANC 4279</strain>
    </source>
</reference>
<feature type="transmembrane region" description="Helical" evidence="1">
    <location>
        <begin position="12"/>
        <end position="32"/>
    </location>
</feature>
<dbReference type="InterPro" id="IPR013362">
    <property type="entry name" value="Pilus_4_PilV"/>
</dbReference>
<gene>
    <name evidence="3" type="primary">pilV</name>
    <name evidence="3" type="ORF">HLH13_07050</name>
</gene>
<dbReference type="InterPro" id="IPR012902">
    <property type="entry name" value="N_methyl_site"/>
</dbReference>
<protein>
    <submittedName>
        <fullName evidence="3">Type IV pilus modification protein PilV</fullName>
    </submittedName>
</protein>
<dbReference type="Pfam" id="PF22150">
    <property type="entry name" value="Tt1218-like"/>
    <property type="match status" value="1"/>
</dbReference>
<comment type="caution">
    <text evidence="3">The sequence shown here is derived from an EMBL/GenBank/DDBJ whole genome shotgun (WGS) entry which is preliminary data.</text>
</comment>
<organism evidence="3 4">
    <name type="scientific">Acinetobacter terrae</name>
    <dbReference type="NCBI Taxonomy" id="2731247"/>
    <lineage>
        <taxon>Bacteria</taxon>
        <taxon>Pseudomonadati</taxon>
        <taxon>Pseudomonadota</taxon>
        <taxon>Gammaproteobacteria</taxon>
        <taxon>Moraxellales</taxon>
        <taxon>Moraxellaceae</taxon>
        <taxon>Acinetobacter</taxon>
        <taxon>Acinetobacter Taxon 24</taxon>
    </lineage>
</organism>
<evidence type="ECO:0000259" key="2">
    <source>
        <dbReference type="Pfam" id="PF22150"/>
    </source>
</evidence>
<feature type="domain" description="Type IV pilin Tt1218-like" evidence="2">
    <location>
        <begin position="31"/>
        <end position="105"/>
    </location>
</feature>
<keyword evidence="1" id="KW-0812">Transmembrane</keyword>
<accession>A0ABX1V4B8</accession>
<dbReference type="InterPro" id="IPR054402">
    <property type="entry name" value="Tt1218-like_dom"/>
</dbReference>